<evidence type="ECO:0000256" key="1">
    <source>
        <dbReference type="SAM" id="MobiDB-lite"/>
    </source>
</evidence>
<dbReference type="EMBL" id="JABWDY010043246">
    <property type="protein sequence ID" value="KAF5176065.1"/>
    <property type="molecule type" value="Genomic_DNA"/>
</dbReference>
<evidence type="ECO:0000313" key="2">
    <source>
        <dbReference type="EMBL" id="KAF5176065.1"/>
    </source>
</evidence>
<comment type="caution">
    <text evidence="2">The sequence shown here is derived from an EMBL/GenBank/DDBJ whole genome shotgun (WGS) entry which is preliminary data.</text>
</comment>
<proteinExistence type="predicted"/>
<name>A0A7J6UV47_THATH</name>
<reference evidence="2 3" key="1">
    <citation type="submission" date="2020-06" db="EMBL/GenBank/DDBJ databases">
        <title>Transcriptomic and genomic resources for Thalictrum thalictroides and T. hernandezii: Facilitating candidate gene discovery in an emerging model plant lineage.</title>
        <authorList>
            <person name="Arias T."/>
            <person name="Riano-Pachon D.M."/>
            <person name="Di Stilio V.S."/>
        </authorList>
    </citation>
    <scope>NUCLEOTIDE SEQUENCE [LARGE SCALE GENOMIC DNA]</scope>
    <source>
        <strain evidence="3">cv. WT478/WT964</strain>
        <tissue evidence="2">Leaves</tissue>
    </source>
</reference>
<keyword evidence="3" id="KW-1185">Reference proteome</keyword>
<feature type="region of interest" description="Disordered" evidence="1">
    <location>
        <begin position="1"/>
        <end position="62"/>
    </location>
</feature>
<protein>
    <submittedName>
        <fullName evidence="2">Uncharacterized protein</fullName>
    </submittedName>
</protein>
<feature type="compositionally biased region" description="Basic and acidic residues" evidence="1">
    <location>
        <begin position="22"/>
        <end position="49"/>
    </location>
</feature>
<accession>A0A7J6UV47</accession>
<dbReference type="AlphaFoldDB" id="A0A7J6UV47"/>
<feature type="compositionally biased region" description="Basic and acidic residues" evidence="1">
    <location>
        <begin position="1"/>
        <end position="12"/>
    </location>
</feature>
<evidence type="ECO:0000313" key="3">
    <source>
        <dbReference type="Proteomes" id="UP000554482"/>
    </source>
</evidence>
<dbReference type="Proteomes" id="UP000554482">
    <property type="component" value="Unassembled WGS sequence"/>
</dbReference>
<gene>
    <name evidence="2" type="ORF">FRX31_034346</name>
</gene>
<sequence>MQQHIVCKENDATSKGNMSQNPKKDEDVGKHNNDEKKEEDPRKETKDGMEDMMNVETDAGKQDEFVDNLIDNLEILKT</sequence>
<organism evidence="2 3">
    <name type="scientific">Thalictrum thalictroides</name>
    <name type="common">Rue-anemone</name>
    <name type="synonym">Anemone thalictroides</name>
    <dbReference type="NCBI Taxonomy" id="46969"/>
    <lineage>
        <taxon>Eukaryota</taxon>
        <taxon>Viridiplantae</taxon>
        <taxon>Streptophyta</taxon>
        <taxon>Embryophyta</taxon>
        <taxon>Tracheophyta</taxon>
        <taxon>Spermatophyta</taxon>
        <taxon>Magnoliopsida</taxon>
        <taxon>Ranunculales</taxon>
        <taxon>Ranunculaceae</taxon>
        <taxon>Thalictroideae</taxon>
        <taxon>Thalictrum</taxon>
    </lineage>
</organism>